<dbReference type="AlphaFoldDB" id="A0A3N0B4Q1"/>
<feature type="transmembrane region" description="Helical" evidence="6">
    <location>
        <begin position="382"/>
        <end position="406"/>
    </location>
</feature>
<sequence length="447" mass="46653">MSSESEVMSFDAESMHVDESERRGLWPLTVIWIGNAFNVSTLMTGAALGAALTLADSFLAAVIGFGIISAYMAFIAMESADVGLPTSAMSTAALGKSGGRYLISLVVGIALIGWFGVQAAVCGSSFSVAMLELTGMDIPVWIPSVVLGALMLASAVYGFDGVKWVNYIALPLLFVICMYGLIVSIAGVGMDSVFNYVPVEGMGLVAGINISVGLFALGGATIGDFTRYAKSRRDSVISSVGGVWPANVVVMMMGAILAIVVPESGGDITLIMSGLGLAVIGMIALIASTWTVNVSNAYSAGLAFAVMVNKGERGYKISTIISGIVGIVLAAAGIMDYFTFFLTLLSAMIPALSGSMIADYWFIRKARPENFKPLDGVSVPGVVSFVVGALIAMITGGTFVGTPLAFLDFPFFLGPVNGIVVSMVLYVLIYKAMKLPAFPGKIMVVRK</sequence>
<evidence type="ECO:0000256" key="3">
    <source>
        <dbReference type="ARBA" id="ARBA00022692"/>
    </source>
</evidence>
<dbReference type="Proteomes" id="UP000269591">
    <property type="component" value="Unassembled WGS sequence"/>
</dbReference>
<feature type="transmembrane region" description="Helical" evidence="6">
    <location>
        <begin position="164"/>
        <end position="190"/>
    </location>
</feature>
<protein>
    <submittedName>
        <fullName evidence="7">Cytosine permease</fullName>
    </submittedName>
</protein>
<comment type="caution">
    <text evidence="7">The sequence shown here is derived from an EMBL/GenBank/DDBJ whole genome shotgun (WGS) entry which is preliminary data.</text>
</comment>
<dbReference type="PANTHER" id="PTHR30569:SF0">
    <property type="entry name" value="CYTOSINE PERMEASE"/>
    <property type="match status" value="1"/>
</dbReference>
<dbReference type="PANTHER" id="PTHR30569">
    <property type="entry name" value="CYTOSINE TRANSPORTER CODB"/>
    <property type="match status" value="1"/>
</dbReference>
<feature type="transmembrane region" description="Helical" evidence="6">
    <location>
        <begin position="243"/>
        <end position="262"/>
    </location>
</feature>
<dbReference type="OrthoDB" id="3169878at2"/>
<gene>
    <name evidence="7" type="ORF">DMP06_01305</name>
</gene>
<keyword evidence="4 6" id="KW-1133">Transmembrane helix</keyword>
<feature type="transmembrane region" description="Helical" evidence="6">
    <location>
        <begin position="268"/>
        <end position="293"/>
    </location>
</feature>
<feature type="transmembrane region" description="Helical" evidence="6">
    <location>
        <begin position="202"/>
        <end position="222"/>
    </location>
</feature>
<feature type="transmembrane region" description="Helical" evidence="6">
    <location>
        <begin position="138"/>
        <end position="157"/>
    </location>
</feature>
<dbReference type="GO" id="GO:0005886">
    <property type="term" value="C:plasma membrane"/>
    <property type="evidence" value="ECO:0007669"/>
    <property type="project" value="TreeGrafter"/>
</dbReference>
<comment type="subcellular location">
    <subcellularLocation>
        <location evidence="1">Membrane</location>
        <topology evidence="1">Multi-pass membrane protein</topology>
    </subcellularLocation>
</comment>
<feature type="transmembrane region" description="Helical" evidence="6">
    <location>
        <begin position="25"/>
        <end position="52"/>
    </location>
</feature>
<dbReference type="InterPro" id="IPR001248">
    <property type="entry name" value="Pur-cyt_permease"/>
</dbReference>
<keyword evidence="5 6" id="KW-0472">Membrane</keyword>
<evidence type="ECO:0000256" key="1">
    <source>
        <dbReference type="ARBA" id="ARBA00004141"/>
    </source>
</evidence>
<dbReference type="Pfam" id="PF02133">
    <property type="entry name" value="Transp_cyt_pur"/>
    <property type="match status" value="1"/>
</dbReference>
<feature type="transmembrane region" description="Helical" evidence="6">
    <location>
        <begin position="340"/>
        <end position="362"/>
    </location>
</feature>
<keyword evidence="8" id="KW-1185">Reference proteome</keyword>
<feature type="transmembrane region" description="Helical" evidence="6">
    <location>
        <begin position="101"/>
        <end position="126"/>
    </location>
</feature>
<reference evidence="8" key="1">
    <citation type="submission" date="2018-05" db="EMBL/GenBank/DDBJ databases">
        <title>Genome Sequencing of selected type strains of the family Eggerthellaceae.</title>
        <authorList>
            <person name="Danylec N."/>
            <person name="Stoll D.A."/>
            <person name="Doetsch A."/>
            <person name="Huch M."/>
        </authorList>
    </citation>
    <scope>NUCLEOTIDE SEQUENCE [LARGE SCALE GENOMIC DNA]</scope>
    <source>
        <strain evidence="8">DSM 24851</strain>
    </source>
</reference>
<dbReference type="EMBL" id="QIBX01000001">
    <property type="protein sequence ID" value="RNL42075.1"/>
    <property type="molecule type" value="Genomic_DNA"/>
</dbReference>
<evidence type="ECO:0000256" key="4">
    <source>
        <dbReference type="ARBA" id="ARBA00022989"/>
    </source>
</evidence>
<feature type="transmembrane region" description="Helical" evidence="6">
    <location>
        <begin position="412"/>
        <end position="433"/>
    </location>
</feature>
<feature type="transmembrane region" description="Helical" evidence="6">
    <location>
        <begin position="58"/>
        <end position="80"/>
    </location>
</feature>
<dbReference type="RefSeq" id="WP_123207934.1">
    <property type="nucleotide sequence ID" value="NZ_JBHTHO010000008.1"/>
</dbReference>
<proteinExistence type="inferred from homology"/>
<evidence type="ECO:0000256" key="2">
    <source>
        <dbReference type="ARBA" id="ARBA00008974"/>
    </source>
</evidence>
<name>A0A3N0B4Q1_9ACTN</name>
<comment type="similarity">
    <text evidence="2">Belongs to the purine-cytosine permease (2.A.39) family.</text>
</comment>
<dbReference type="GO" id="GO:0015209">
    <property type="term" value="F:cytosine transmembrane transporter activity"/>
    <property type="evidence" value="ECO:0007669"/>
    <property type="project" value="InterPro"/>
</dbReference>
<feature type="transmembrane region" description="Helical" evidence="6">
    <location>
        <begin position="314"/>
        <end position="334"/>
    </location>
</feature>
<dbReference type="CDD" id="cd11484">
    <property type="entry name" value="SLC-NCS1sbd_CobB-like"/>
    <property type="match status" value="1"/>
</dbReference>
<evidence type="ECO:0000256" key="6">
    <source>
        <dbReference type="SAM" id="Phobius"/>
    </source>
</evidence>
<accession>A0A3N0B4Q1</accession>
<dbReference type="InterPro" id="IPR030191">
    <property type="entry name" value="CodB"/>
</dbReference>
<evidence type="ECO:0000313" key="7">
    <source>
        <dbReference type="EMBL" id="RNL42075.1"/>
    </source>
</evidence>
<keyword evidence="3 6" id="KW-0812">Transmembrane</keyword>
<dbReference type="Gene3D" id="1.10.4160.10">
    <property type="entry name" value="Hydantoin permease"/>
    <property type="match status" value="1"/>
</dbReference>
<organism evidence="7 8">
    <name type="scientific">Slackia equolifaciens</name>
    <dbReference type="NCBI Taxonomy" id="498718"/>
    <lineage>
        <taxon>Bacteria</taxon>
        <taxon>Bacillati</taxon>
        <taxon>Actinomycetota</taxon>
        <taxon>Coriobacteriia</taxon>
        <taxon>Eggerthellales</taxon>
        <taxon>Eggerthellaceae</taxon>
        <taxon>Slackia</taxon>
    </lineage>
</organism>
<evidence type="ECO:0000313" key="8">
    <source>
        <dbReference type="Proteomes" id="UP000269591"/>
    </source>
</evidence>
<evidence type="ECO:0000256" key="5">
    <source>
        <dbReference type="ARBA" id="ARBA00023136"/>
    </source>
</evidence>